<keyword evidence="3" id="KW-1185">Reference proteome</keyword>
<evidence type="ECO:0000256" key="1">
    <source>
        <dbReference type="SAM" id="MobiDB-lite"/>
    </source>
</evidence>
<comment type="caution">
    <text evidence="2">The sequence shown here is derived from an EMBL/GenBank/DDBJ whole genome shotgun (WGS) entry which is preliminary data.</text>
</comment>
<protein>
    <submittedName>
        <fullName evidence="2">Uncharacterized protein</fullName>
    </submittedName>
</protein>
<dbReference type="Proteomes" id="UP000799764">
    <property type="component" value="Unassembled WGS sequence"/>
</dbReference>
<gene>
    <name evidence="2" type="ORF">P171DRAFT_36696</name>
</gene>
<feature type="compositionally biased region" description="Basic and acidic residues" evidence="1">
    <location>
        <begin position="71"/>
        <end position="84"/>
    </location>
</feature>
<dbReference type="EMBL" id="MU001502">
    <property type="protein sequence ID" value="KAF2443390.1"/>
    <property type="molecule type" value="Genomic_DNA"/>
</dbReference>
<organism evidence="2 3">
    <name type="scientific">Karstenula rhodostoma CBS 690.94</name>
    <dbReference type="NCBI Taxonomy" id="1392251"/>
    <lineage>
        <taxon>Eukaryota</taxon>
        <taxon>Fungi</taxon>
        <taxon>Dikarya</taxon>
        <taxon>Ascomycota</taxon>
        <taxon>Pezizomycotina</taxon>
        <taxon>Dothideomycetes</taxon>
        <taxon>Pleosporomycetidae</taxon>
        <taxon>Pleosporales</taxon>
        <taxon>Massarineae</taxon>
        <taxon>Didymosphaeriaceae</taxon>
        <taxon>Karstenula</taxon>
    </lineage>
</organism>
<feature type="compositionally biased region" description="Polar residues" evidence="1">
    <location>
        <begin position="52"/>
        <end position="62"/>
    </location>
</feature>
<feature type="compositionally biased region" description="Basic and acidic residues" evidence="1">
    <location>
        <begin position="12"/>
        <end position="32"/>
    </location>
</feature>
<evidence type="ECO:0000313" key="2">
    <source>
        <dbReference type="EMBL" id="KAF2443390.1"/>
    </source>
</evidence>
<feature type="compositionally biased region" description="Basic residues" evidence="1">
    <location>
        <begin position="1"/>
        <end position="11"/>
    </location>
</feature>
<feature type="region of interest" description="Disordered" evidence="1">
    <location>
        <begin position="1"/>
        <end position="84"/>
    </location>
</feature>
<evidence type="ECO:0000313" key="3">
    <source>
        <dbReference type="Proteomes" id="UP000799764"/>
    </source>
</evidence>
<dbReference type="AlphaFoldDB" id="A0A9P4UAL5"/>
<proteinExistence type="predicted"/>
<accession>A0A9P4UAL5</accession>
<sequence>MAPTHVHRGNPRLRDDRPSTYRSGLDEREVRRSYVQQEHVVRSANPPRRCEGTSQSRSNNADGRSRAHPMAHSEDPIPERSRPGEMHPVAWRGSLSAYEEVSRQADDSVAALQAIGPPLSRTNTGLYWLHKRDPLTAGQEQRVQCWCQRCSGNDGVLRSEGYRARGDIGELSDIGEYGRLSTTASS</sequence>
<reference evidence="2" key="1">
    <citation type="journal article" date="2020" name="Stud. Mycol.">
        <title>101 Dothideomycetes genomes: a test case for predicting lifestyles and emergence of pathogens.</title>
        <authorList>
            <person name="Haridas S."/>
            <person name="Albert R."/>
            <person name="Binder M."/>
            <person name="Bloem J."/>
            <person name="Labutti K."/>
            <person name="Salamov A."/>
            <person name="Andreopoulos B."/>
            <person name="Baker S."/>
            <person name="Barry K."/>
            <person name="Bills G."/>
            <person name="Bluhm B."/>
            <person name="Cannon C."/>
            <person name="Castanera R."/>
            <person name="Culley D."/>
            <person name="Daum C."/>
            <person name="Ezra D."/>
            <person name="Gonzalez J."/>
            <person name="Henrissat B."/>
            <person name="Kuo A."/>
            <person name="Liang C."/>
            <person name="Lipzen A."/>
            <person name="Lutzoni F."/>
            <person name="Magnuson J."/>
            <person name="Mondo S."/>
            <person name="Nolan M."/>
            <person name="Ohm R."/>
            <person name="Pangilinan J."/>
            <person name="Park H.-J."/>
            <person name="Ramirez L."/>
            <person name="Alfaro M."/>
            <person name="Sun H."/>
            <person name="Tritt A."/>
            <person name="Yoshinaga Y."/>
            <person name="Zwiers L.-H."/>
            <person name="Turgeon B."/>
            <person name="Goodwin S."/>
            <person name="Spatafora J."/>
            <person name="Crous P."/>
            <person name="Grigoriev I."/>
        </authorList>
    </citation>
    <scope>NUCLEOTIDE SEQUENCE</scope>
    <source>
        <strain evidence="2">CBS 690.94</strain>
    </source>
</reference>
<name>A0A9P4UAL5_9PLEO</name>